<dbReference type="PANTHER" id="PTHR37534">
    <property type="entry name" value="TRANSCRIPTIONAL ACTIVATOR PROTEIN UGA3"/>
    <property type="match status" value="1"/>
</dbReference>
<dbReference type="Proteomes" id="UP000321331">
    <property type="component" value="Unassembled WGS sequence"/>
</dbReference>
<protein>
    <recommendedName>
        <fullName evidence="4">Zn(2)-C6 fungal-type domain-containing protein</fullName>
    </recommendedName>
</protein>
<comment type="caution">
    <text evidence="5">The sequence shown here is derived from an EMBL/GenBank/DDBJ whole genome shotgun (WGS) entry which is preliminary data.</text>
</comment>
<dbReference type="SMART" id="SM00066">
    <property type="entry name" value="GAL4"/>
    <property type="match status" value="1"/>
</dbReference>
<feature type="compositionally biased region" description="Polar residues" evidence="3">
    <location>
        <begin position="101"/>
        <end position="112"/>
    </location>
</feature>
<dbReference type="PROSITE" id="PS00463">
    <property type="entry name" value="ZN2_CY6_FUNGAL_1"/>
    <property type="match status" value="1"/>
</dbReference>
<dbReference type="GO" id="GO:0008270">
    <property type="term" value="F:zinc ion binding"/>
    <property type="evidence" value="ECO:0007669"/>
    <property type="project" value="InterPro"/>
</dbReference>
<dbReference type="CDD" id="cd00067">
    <property type="entry name" value="GAL4"/>
    <property type="match status" value="1"/>
</dbReference>
<name>A0A5C6TMP6_FUSOC</name>
<evidence type="ECO:0000256" key="3">
    <source>
        <dbReference type="SAM" id="MobiDB-lite"/>
    </source>
</evidence>
<dbReference type="SUPFAM" id="SSF57701">
    <property type="entry name" value="Zn2/Cys6 DNA-binding domain"/>
    <property type="match status" value="1"/>
</dbReference>
<dbReference type="PANTHER" id="PTHR37534:SF46">
    <property type="entry name" value="ZN(II)2CYS6 TRANSCRIPTION FACTOR (EUROFUNG)"/>
    <property type="match status" value="1"/>
</dbReference>
<proteinExistence type="predicted"/>
<dbReference type="Pfam" id="PF11951">
    <property type="entry name" value="Fungal_trans_2"/>
    <property type="match status" value="1"/>
</dbReference>
<dbReference type="Gene3D" id="4.10.240.10">
    <property type="entry name" value="Zn(2)-C6 fungal-type DNA-binding domain"/>
    <property type="match status" value="1"/>
</dbReference>
<dbReference type="GO" id="GO:0000981">
    <property type="term" value="F:DNA-binding transcription factor activity, RNA polymerase II-specific"/>
    <property type="evidence" value="ECO:0007669"/>
    <property type="project" value="InterPro"/>
</dbReference>
<dbReference type="Pfam" id="PF00172">
    <property type="entry name" value="Zn_clus"/>
    <property type="match status" value="1"/>
</dbReference>
<feature type="region of interest" description="Disordered" evidence="3">
    <location>
        <begin position="1"/>
        <end position="20"/>
    </location>
</feature>
<evidence type="ECO:0000256" key="2">
    <source>
        <dbReference type="ARBA" id="ARBA00023242"/>
    </source>
</evidence>
<keyword evidence="2" id="KW-0539">Nucleus</keyword>
<feature type="compositionally biased region" description="Low complexity" evidence="3">
    <location>
        <begin position="83"/>
        <end position="93"/>
    </location>
</feature>
<evidence type="ECO:0000256" key="1">
    <source>
        <dbReference type="ARBA" id="ARBA00004123"/>
    </source>
</evidence>
<dbReference type="EMBL" id="VMNF01000003">
    <property type="protein sequence ID" value="TXC11803.1"/>
    <property type="molecule type" value="Genomic_DNA"/>
</dbReference>
<reference evidence="5 6" key="1">
    <citation type="submission" date="2019-07" db="EMBL/GenBank/DDBJ databases">
        <title>The First High-Quality Draft Genome Sequence of the Causal Agent of the Current Panama Disease Epidemic.</title>
        <authorList>
            <person name="Warmington R.J."/>
            <person name="Kay W."/>
            <person name="Jeffries A."/>
            <person name="Bebber D."/>
            <person name="Moore K."/>
            <person name="Studholme D.J."/>
        </authorList>
    </citation>
    <scope>NUCLEOTIDE SEQUENCE [LARGE SCALE GENOMIC DNA]</scope>
    <source>
        <strain evidence="5 6">TR4</strain>
    </source>
</reference>
<gene>
    <name evidence="5" type="ORF">FocTR4_00007782</name>
</gene>
<feature type="domain" description="Zn(2)-C6 fungal-type" evidence="4">
    <location>
        <begin position="29"/>
        <end position="59"/>
    </location>
</feature>
<evidence type="ECO:0000313" key="5">
    <source>
        <dbReference type="EMBL" id="TXC11803.1"/>
    </source>
</evidence>
<feature type="region of interest" description="Disordered" evidence="3">
    <location>
        <begin position="65"/>
        <end position="117"/>
    </location>
</feature>
<dbReference type="InterPro" id="IPR001138">
    <property type="entry name" value="Zn2Cys6_DnaBD"/>
</dbReference>
<dbReference type="GO" id="GO:0005634">
    <property type="term" value="C:nucleus"/>
    <property type="evidence" value="ECO:0007669"/>
    <property type="project" value="UniProtKB-SubCell"/>
</dbReference>
<accession>A0A5C6TMP6</accession>
<evidence type="ECO:0000313" key="6">
    <source>
        <dbReference type="Proteomes" id="UP000321331"/>
    </source>
</evidence>
<sequence>MMTQSANIGHGTARPYIGKSRQFKRSRTGCLNCRHRKKKCSEEKPQCRGCSRNNLHCAWPQDMNEKAITAPPPPLPKDPIASTDEGPSPGTDGPSPPSSEVAHTTSIWNEPSGSFLDSRRSCTLKRESLLLLQHYITTTASMLPMPLKGNPFLSEIIPIASVDDMVMHGVLVISGAHMNFGNMSSGPIGEATLGHYSMLIHQLVIEVSDHKGSCVNKLARLLLVLVMLCHFEVGVGLSPSPCTELIADSGETDGAMFRHLGASREIIAEIESRQPTEPLGSDSETLYGLGLELYAYLTFVNCLTPYGLLQERQFSLDSFITSPSSLASYSTFGIMFAGLHDLFSLIPQISLLFRDRLIEQQSGIIEPSIACVELHTQLERCLKDWNLSQKDLVSPFPTDDCKRDLNKVTKIFQLGIEIYLIASMQGSSVVNPKIVCQLQSYVDDILDLGLDLHYSQWSAILLWPIVISGSCSIQIQQQEYLAKALRESKYRMNHVTRTIGLLHRLWGNADPLIYGPYGLYLTISQSDTTFSII</sequence>
<dbReference type="AlphaFoldDB" id="A0A5C6TMP6"/>
<organism evidence="5 6">
    <name type="scientific">Fusarium oxysporum f. sp. cubense</name>
    <dbReference type="NCBI Taxonomy" id="61366"/>
    <lineage>
        <taxon>Eukaryota</taxon>
        <taxon>Fungi</taxon>
        <taxon>Dikarya</taxon>
        <taxon>Ascomycota</taxon>
        <taxon>Pezizomycotina</taxon>
        <taxon>Sordariomycetes</taxon>
        <taxon>Hypocreomycetidae</taxon>
        <taxon>Hypocreales</taxon>
        <taxon>Nectriaceae</taxon>
        <taxon>Fusarium</taxon>
        <taxon>Fusarium oxysporum species complex</taxon>
    </lineage>
</organism>
<dbReference type="PROSITE" id="PS50048">
    <property type="entry name" value="ZN2_CY6_FUNGAL_2"/>
    <property type="match status" value="1"/>
</dbReference>
<evidence type="ECO:0000259" key="4">
    <source>
        <dbReference type="PROSITE" id="PS50048"/>
    </source>
</evidence>
<comment type="subcellular location">
    <subcellularLocation>
        <location evidence="1">Nucleus</location>
    </subcellularLocation>
</comment>
<dbReference type="InterPro" id="IPR021858">
    <property type="entry name" value="Fun_TF"/>
</dbReference>
<dbReference type="InterPro" id="IPR036864">
    <property type="entry name" value="Zn2-C6_fun-type_DNA-bd_sf"/>
</dbReference>